<dbReference type="Proteomes" id="UP000787156">
    <property type="component" value="Unassembled WGS sequence"/>
</dbReference>
<dbReference type="InterPro" id="IPR051531">
    <property type="entry name" value="N-acetyltransferase"/>
</dbReference>
<evidence type="ECO:0000259" key="1">
    <source>
        <dbReference type="PROSITE" id="PS51186"/>
    </source>
</evidence>
<proteinExistence type="predicted"/>
<sequence>MPIEIETTRLLLRQWHPSDYPAFAKMNADPEVMHHFPQCLNTRQSNALADKFYQLIEEQSWGFWALELKCSRQFIGFTGLHYQPQQFSFSPCTEVGWRLAQAYWGKGYATEAALACLVFAFQHLNLAEVVSFTAVNNIKSQAVMQRLNMNIVGYFDHPALDRHHALAPHILYSLKQADFPGNHDVHGLSQSIHIAQV</sequence>
<reference evidence="2" key="2">
    <citation type="submission" date="2021-09" db="EMBL/GenBank/DDBJ databases">
        <authorList>
            <person name="Gilroy R."/>
        </authorList>
    </citation>
    <scope>NUCLEOTIDE SEQUENCE</scope>
    <source>
        <strain evidence="2">CHK135-1449</strain>
    </source>
</reference>
<feature type="domain" description="N-acetyltransferase" evidence="1">
    <location>
        <begin position="10"/>
        <end position="177"/>
    </location>
</feature>
<gene>
    <name evidence="2" type="ORF">K8V79_02075</name>
</gene>
<evidence type="ECO:0000313" key="3">
    <source>
        <dbReference type="Proteomes" id="UP000787156"/>
    </source>
</evidence>
<dbReference type="GO" id="GO:0016747">
    <property type="term" value="F:acyltransferase activity, transferring groups other than amino-acyl groups"/>
    <property type="evidence" value="ECO:0007669"/>
    <property type="project" value="InterPro"/>
</dbReference>
<dbReference type="EMBL" id="DYWX01000021">
    <property type="protein sequence ID" value="HJF27040.1"/>
    <property type="molecule type" value="Genomic_DNA"/>
</dbReference>
<dbReference type="InterPro" id="IPR016181">
    <property type="entry name" value="Acyl_CoA_acyltransferase"/>
</dbReference>
<dbReference type="Pfam" id="PF13302">
    <property type="entry name" value="Acetyltransf_3"/>
    <property type="match status" value="1"/>
</dbReference>
<dbReference type="PANTHER" id="PTHR43792:SF1">
    <property type="entry name" value="N-ACETYLTRANSFERASE DOMAIN-CONTAINING PROTEIN"/>
    <property type="match status" value="1"/>
</dbReference>
<comment type="caution">
    <text evidence="2">The sequence shown here is derived from an EMBL/GenBank/DDBJ whole genome shotgun (WGS) entry which is preliminary data.</text>
</comment>
<reference evidence="2" key="1">
    <citation type="journal article" date="2021" name="PeerJ">
        <title>Extensive microbial diversity within the chicken gut microbiome revealed by metagenomics and culture.</title>
        <authorList>
            <person name="Gilroy R."/>
            <person name="Ravi A."/>
            <person name="Getino M."/>
            <person name="Pursley I."/>
            <person name="Horton D.L."/>
            <person name="Alikhan N.F."/>
            <person name="Baker D."/>
            <person name="Gharbi K."/>
            <person name="Hall N."/>
            <person name="Watson M."/>
            <person name="Adriaenssens E.M."/>
            <person name="Foster-Nyarko E."/>
            <person name="Jarju S."/>
            <person name="Secka A."/>
            <person name="Antonio M."/>
            <person name="Oren A."/>
            <person name="Chaudhuri R.R."/>
            <person name="La Ragione R."/>
            <person name="Hildebrand F."/>
            <person name="Pallen M.J."/>
        </authorList>
    </citation>
    <scope>NUCLEOTIDE SEQUENCE</scope>
    <source>
        <strain evidence="2">CHK135-1449</strain>
    </source>
</reference>
<organism evidence="2 3">
    <name type="scientific">Acinetobacter lwoffii</name>
    <dbReference type="NCBI Taxonomy" id="28090"/>
    <lineage>
        <taxon>Bacteria</taxon>
        <taxon>Pseudomonadati</taxon>
        <taxon>Pseudomonadota</taxon>
        <taxon>Gammaproteobacteria</taxon>
        <taxon>Moraxellales</taxon>
        <taxon>Moraxellaceae</taxon>
        <taxon>Acinetobacter</taxon>
    </lineage>
</organism>
<dbReference type="InterPro" id="IPR000182">
    <property type="entry name" value="GNAT_dom"/>
</dbReference>
<name>A0A9D2UQW0_ACILW</name>
<accession>A0A9D2UQW0</accession>
<dbReference type="AlphaFoldDB" id="A0A9D2UQW0"/>
<evidence type="ECO:0000313" key="2">
    <source>
        <dbReference type="EMBL" id="HJF27040.1"/>
    </source>
</evidence>
<dbReference type="SUPFAM" id="SSF55729">
    <property type="entry name" value="Acyl-CoA N-acyltransferases (Nat)"/>
    <property type="match status" value="1"/>
</dbReference>
<dbReference type="PROSITE" id="PS51186">
    <property type="entry name" value="GNAT"/>
    <property type="match status" value="1"/>
</dbReference>
<dbReference type="PANTHER" id="PTHR43792">
    <property type="entry name" value="GNAT FAMILY, PUTATIVE (AFU_ORTHOLOGUE AFUA_3G00765)-RELATED-RELATED"/>
    <property type="match status" value="1"/>
</dbReference>
<protein>
    <submittedName>
        <fullName evidence="2">GNAT family N-acetyltransferase</fullName>
    </submittedName>
</protein>
<dbReference type="Gene3D" id="3.40.630.30">
    <property type="match status" value="1"/>
</dbReference>